<gene>
    <name evidence="1" type="ORF">EV182_000459</name>
</gene>
<comment type="caution">
    <text evidence="1">The sequence shown here is derived from an EMBL/GenBank/DDBJ whole genome shotgun (WGS) entry which is preliminary data.</text>
</comment>
<evidence type="ECO:0000313" key="1">
    <source>
        <dbReference type="EMBL" id="KAJ1675845.1"/>
    </source>
</evidence>
<evidence type="ECO:0000313" key="2">
    <source>
        <dbReference type="Proteomes" id="UP001145114"/>
    </source>
</evidence>
<organism evidence="1 2">
    <name type="scientific">Spiromyces aspiralis</name>
    <dbReference type="NCBI Taxonomy" id="68401"/>
    <lineage>
        <taxon>Eukaryota</taxon>
        <taxon>Fungi</taxon>
        <taxon>Fungi incertae sedis</taxon>
        <taxon>Zoopagomycota</taxon>
        <taxon>Kickxellomycotina</taxon>
        <taxon>Kickxellomycetes</taxon>
        <taxon>Kickxellales</taxon>
        <taxon>Kickxellaceae</taxon>
        <taxon>Spiromyces</taxon>
    </lineage>
</organism>
<dbReference type="Proteomes" id="UP001145114">
    <property type="component" value="Unassembled WGS sequence"/>
</dbReference>
<sequence>MDLPYVTTTKTAPNTENAAAEAAAEAAASRPQAPINNSILPPNGSSAGSDPQLHPLPSLDASAGELLHRNYDHDETFDSDIEDTNAVDRVAPRRRDAFDGHRRPHTCDDTFEFEDGESGSVISINSDSSDDCDHSRLSDDVHAAHRRFAGLDPNFYPENTWPESHDKGVSSGNSDGVEAFGQSRDPSEVEADAAIMEARASLHYIPHVDAATIRGLMAAHNTCPNSSVSPSPNYEHSYYAFQDGDGAMGDCETDDDDNGGVEGEMQRGRLWAEMARELPDAISAEDTQNLTMTGIDFDAWMAAHATLESSFMSTDTGPLASEFPTPLGQSHANSNMSPRPALQEFAESQLPLGEQQQQQQPPPHDLTNDAPTPFQLVETSPGECPSADWLVGNGNILEDTDLRHPRTLSDDVAIIRETLDTSISLVSQLIDGLSQIWAKDDEEYAEIDRLVGELESEYNTLVNILVQELNSLQEHIRSQAVNIDTVRSENTSLRDRLAHLTTCVDASQNTIRDLEASCRRQALDYESKLKAASDEHREVQRSVEKRHSDEMARLRTQYEQRISDLDNLSSAKETELQQVRAEFERIKDEYRVALDQLGYAHDVQRNEQRRQELEVAVQDLRDQLAAANARAARAEGHEALVVTERRQFQRQISDLLESTRRAETLEAQFAEQREESHAKLTEFKKENQRLREKAVAYECQVVSLTSTNKRLARQIATCKCRVGMLREQVGALELASNGAGDSARARRPSTGATIPVTKKRRRATDLNVNPELATITLRRPPPTPVQQQPPSASAADADVSAPDRQRASTTDSEATVVNSVERPRAVTVGEGVAEDEYLFFKWSGQLAQRRRNPRQAQLSATATAVSGPASRRVTRATISTPVDARGRGGVSVTAASMAARQLTGSRLGTPTTPRIAAPRSTASPRKQSMHALTLAQTPAMSKLTGRSLATGTSTTARKHGMQAPLAVSATKENNSTIGSLRKRPATSAAPAVPSRTSNILGISFDGEGGFKRRPIVHRFLSKPPL</sequence>
<keyword evidence="2" id="KW-1185">Reference proteome</keyword>
<accession>A0ACC1HGV7</accession>
<proteinExistence type="predicted"/>
<protein>
    <submittedName>
        <fullName evidence="1">Uncharacterized protein</fullName>
    </submittedName>
</protein>
<dbReference type="EMBL" id="JAMZIH010005162">
    <property type="protein sequence ID" value="KAJ1675845.1"/>
    <property type="molecule type" value="Genomic_DNA"/>
</dbReference>
<name>A0ACC1HGV7_9FUNG</name>
<reference evidence="1" key="1">
    <citation type="submission" date="2022-06" db="EMBL/GenBank/DDBJ databases">
        <title>Phylogenomic reconstructions and comparative analyses of Kickxellomycotina fungi.</title>
        <authorList>
            <person name="Reynolds N.K."/>
            <person name="Stajich J.E."/>
            <person name="Barry K."/>
            <person name="Grigoriev I.V."/>
            <person name="Crous P."/>
            <person name="Smith M.E."/>
        </authorList>
    </citation>
    <scope>NUCLEOTIDE SEQUENCE</scope>
    <source>
        <strain evidence="1">RSA 2271</strain>
    </source>
</reference>